<feature type="DNA-binding region" description="H-T-H motif" evidence="7">
    <location>
        <begin position="16"/>
        <end position="55"/>
    </location>
</feature>
<dbReference type="GO" id="GO:0005737">
    <property type="term" value="C:cytoplasm"/>
    <property type="evidence" value="ECO:0007669"/>
    <property type="project" value="UniProtKB-SubCell"/>
</dbReference>
<evidence type="ECO:0000259" key="8">
    <source>
        <dbReference type="SMART" id="SM00881"/>
    </source>
</evidence>
<dbReference type="InterPro" id="IPR009718">
    <property type="entry name" value="Rex_DNA-bd_C_dom"/>
</dbReference>
<dbReference type="NCBIfam" id="NF003994">
    <property type="entry name" value="PRK05472.2-3"/>
    <property type="match status" value="1"/>
</dbReference>
<evidence type="ECO:0000256" key="1">
    <source>
        <dbReference type="ARBA" id="ARBA00022490"/>
    </source>
</evidence>
<dbReference type="InterPro" id="IPR036291">
    <property type="entry name" value="NAD(P)-bd_dom_sf"/>
</dbReference>
<keyword evidence="3 7" id="KW-0805">Transcription regulation</keyword>
<evidence type="ECO:0000256" key="5">
    <source>
        <dbReference type="ARBA" id="ARBA00023125"/>
    </source>
</evidence>
<comment type="function">
    <text evidence="7">Modulates transcription in response to changes in cellular NADH/NAD(+) redox state.</text>
</comment>
<dbReference type="InterPro" id="IPR058236">
    <property type="entry name" value="Rex_actinobacterial-type"/>
</dbReference>
<gene>
    <name evidence="7" type="primary">rex</name>
    <name evidence="9" type="ORF">A2074_00335</name>
</gene>
<evidence type="ECO:0000256" key="7">
    <source>
        <dbReference type="HAMAP-Rule" id="MF_01131"/>
    </source>
</evidence>
<dbReference type="SUPFAM" id="SSF46785">
    <property type="entry name" value="Winged helix' DNA-binding domain"/>
    <property type="match status" value="1"/>
</dbReference>
<dbReference type="InterPro" id="IPR022876">
    <property type="entry name" value="Tscrpt_rep_Rex"/>
</dbReference>
<name>A0A1F2UT14_9ACTN</name>
<keyword evidence="4 7" id="KW-0520">NAD</keyword>
<dbReference type="Proteomes" id="UP000178086">
    <property type="component" value="Unassembled WGS sequence"/>
</dbReference>
<evidence type="ECO:0000256" key="6">
    <source>
        <dbReference type="ARBA" id="ARBA00023163"/>
    </source>
</evidence>
<comment type="subunit">
    <text evidence="7">Homodimer.</text>
</comment>
<dbReference type="GO" id="GO:0003677">
    <property type="term" value="F:DNA binding"/>
    <property type="evidence" value="ECO:0007669"/>
    <property type="project" value="UniProtKB-UniRule"/>
</dbReference>
<dbReference type="GO" id="GO:0045892">
    <property type="term" value="P:negative regulation of DNA-templated transcription"/>
    <property type="evidence" value="ECO:0007669"/>
    <property type="project" value="InterPro"/>
</dbReference>
<comment type="similarity">
    <text evidence="7">Belongs to the transcriptional regulatory Rex family.</text>
</comment>
<dbReference type="NCBIfam" id="NF003993">
    <property type="entry name" value="PRK05472.2-2"/>
    <property type="match status" value="1"/>
</dbReference>
<dbReference type="GO" id="GO:0051775">
    <property type="term" value="P:response to redox state"/>
    <property type="evidence" value="ECO:0007669"/>
    <property type="project" value="InterPro"/>
</dbReference>
<dbReference type="SUPFAM" id="SSF51735">
    <property type="entry name" value="NAD(P)-binding Rossmann-fold domains"/>
    <property type="match status" value="1"/>
</dbReference>
<dbReference type="Pfam" id="PF02629">
    <property type="entry name" value="CoA_binding"/>
    <property type="match status" value="1"/>
</dbReference>
<keyword evidence="6 7" id="KW-0804">Transcription</keyword>
<dbReference type="NCBIfam" id="NF003996">
    <property type="entry name" value="PRK05472.2-5"/>
    <property type="match status" value="1"/>
</dbReference>
<evidence type="ECO:0000256" key="3">
    <source>
        <dbReference type="ARBA" id="ARBA00023015"/>
    </source>
</evidence>
<keyword evidence="5 7" id="KW-0238">DNA-binding</keyword>
<dbReference type="NCBIfam" id="NF003992">
    <property type="entry name" value="PRK05472.2-1"/>
    <property type="match status" value="1"/>
</dbReference>
<dbReference type="GO" id="GO:0003700">
    <property type="term" value="F:DNA-binding transcription factor activity"/>
    <property type="evidence" value="ECO:0007669"/>
    <property type="project" value="UniProtKB-UniRule"/>
</dbReference>
<evidence type="ECO:0000256" key="4">
    <source>
        <dbReference type="ARBA" id="ARBA00023027"/>
    </source>
</evidence>
<proteinExistence type="inferred from homology"/>
<dbReference type="PANTHER" id="PTHR35786:SF1">
    <property type="entry name" value="REDOX-SENSING TRANSCRIPTIONAL REPRESSOR REX 1"/>
    <property type="match status" value="1"/>
</dbReference>
<evidence type="ECO:0000313" key="9">
    <source>
        <dbReference type="EMBL" id="OFW36078.1"/>
    </source>
</evidence>
<dbReference type="PANTHER" id="PTHR35786">
    <property type="entry name" value="REDOX-SENSING TRANSCRIPTIONAL REPRESSOR REX"/>
    <property type="match status" value="1"/>
</dbReference>
<dbReference type="InterPro" id="IPR036390">
    <property type="entry name" value="WH_DNA-bd_sf"/>
</dbReference>
<dbReference type="NCBIfam" id="NF003995">
    <property type="entry name" value="PRK05472.2-4"/>
    <property type="match status" value="1"/>
</dbReference>
<dbReference type="Gene3D" id="1.10.10.10">
    <property type="entry name" value="Winged helix-like DNA-binding domain superfamily/Winged helix DNA-binding domain"/>
    <property type="match status" value="1"/>
</dbReference>
<dbReference type="HAMAP" id="MF_01131">
    <property type="entry name" value="Rex"/>
    <property type="match status" value="1"/>
</dbReference>
<keyword evidence="1 7" id="KW-0963">Cytoplasm</keyword>
<dbReference type="SMART" id="SM00881">
    <property type="entry name" value="CoA_binding"/>
    <property type="match status" value="1"/>
</dbReference>
<reference evidence="9 10" key="1">
    <citation type="journal article" date="2016" name="Nat. Commun.">
        <title>Thousands of microbial genomes shed light on interconnected biogeochemical processes in an aquifer system.</title>
        <authorList>
            <person name="Anantharaman K."/>
            <person name="Brown C.T."/>
            <person name="Hug L.A."/>
            <person name="Sharon I."/>
            <person name="Castelle C.J."/>
            <person name="Probst A.J."/>
            <person name="Thomas B.C."/>
            <person name="Singh A."/>
            <person name="Wilkins M.J."/>
            <person name="Karaoz U."/>
            <person name="Brodie E.L."/>
            <person name="Williams K.H."/>
            <person name="Hubbard S.S."/>
            <person name="Banfield J.F."/>
        </authorList>
    </citation>
    <scope>NUCLEOTIDE SEQUENCE [LARGE SCALE GENOMIC DNA]</scope>
</reference>
<dbReference type="InterPro" id="IPR003781">
    <property type="entry name" value="CoA-bd"/>
</dbReference>
<feature type="domain" description="CoA-binding" evidence="8">
    <location>
        <begin position="80"/>
        <end position="182"/>
    </location>
</feature>
<comment type="caution">
    <text evidence="9">The sequence shown here is derived from an EMBL/GenBank/DDBJ whole genome shotgun (WGS) entry which is preliminary data.</text>
</comment>
<evidence type="ECO:0000256" key="2">
    <source>
        <dbReference type="ARBA" id="ARBA00022491"/>
    </source>
</evidence>
<organism evidence="9 10">
    <name type="scientific">Candidatus Aquicultor primus</name>
    <dbReference type="NCBI Taxonomy" id="1797195"/>
    <lineage>
        <taxon>Bacteria</taxon>
        <taxon>Bacillati</taxon>
        <taxon>Actinomycetota</taxon>
        <taxon>Candidatus Aquicultoria</taxon>
        <taxon>Candidatus Aquicultorales</taxon>
        <taxon>Candidatus Aquicultoraceae</taxon>
        <taxon>Candidatus Aquicultor</taxon>
    </lineage>
</organism>
<dbReference type="NCBIfam" id="NF003989">
    <property type="entry name" value="PRK05472.1-3"/>
    <property type="match status" value="1"/>
</dbReference>
<dbReference type="InterPro" id="IPR036388">
    <property type="entry name" value="WH-like_DNA-bd_sf"/>
</dbReference>
<keyword evidence="2 7" id="KW-0678">Repressor</keyword>
<feature type="binding site" evidence="7">
    <location>
        <begin position="90"/>
        <end position="95"/>
    </location>
    <ligand>
        <name>NAD(+)</name>
        <dbReference type="ChEBI" id="CHEBI:57540"/>
    </ligand>
</feature>
<dbReference type="AlphaFoldDB" id="A0A1F2UT14"/>
<evidence type="ECO:0000313" key="10">
    <source>
        <dbReference type="Proteomes" id="UP000178086"/>
    </source>
</evidence>
<protein>
    <recommendedName>
        <fullName evidence="7">Redox-sensing transcriptional repressor Rex</fullName>
    </recommendedName>
</protein>
<dbReference type="EMBL" id="MELI01000001">
    <property type="protein sequence ID" value="OFW36078.1"/>
    <property type="molecule type" value="Genomic_DNA"/>
</dbReference>
<dbReference type="Pfam" id="PF06971">
    <property type="entry name" value="Put_DNA-bind_N"/>
    <property type="match status" value="1"/>
</dbReference>
<dbReference type="Gene3D" id="3.40.50.720">
    <property type="entry name" value="NAD(P)-binding Rossmann-like Domain"/>
    <property type="match status" value="1"/>
</dbReference>
<sequence>MKKHKLPQTTIARLPVYLRSLVMLANKGEQIVSSEGLAQIAGTNAAQLRKDLSYLGEFGTRGVGYEVDQLVNEVSKWLGLLRDRTVIIVGLGRLGGALVGYQGFSQKGFKVVGAFDRDPAIIGKKVDGLLVQHINEIHDFAHNLPGGVDIGIIATQAPSAQGVANKMVDAGVRAIINFAPITIDVPEEVVLRQVDLSVELQILSYYLQKR</sequence>
<comment type="subcellular location">
    <subcellularLocation>
        <location evidence="7">Cytoplasm</location>
    </subcellularLocation>
</comment>
<accession>A0A1F2UT14</accession>